<dbReference type="SUPFAM" id="SSF52540">
    <property type="entry name" value="P-loop containing nucleoside triphosphate hydrolases"/>
    <property type="match status" value="1"/>
</dbReference>
<dbReference type="GO" id="GO:0005634">
    <property type="term" value="C:nucleus"/>
    <property type="evidence" value="ECO:0007669"/>
    <property type="project" value="TreeGrafter"/>
</dbReference>
<reference evidence="16" key="2">
    <citation type="journal article" date="2014" name="BMC Genomics">
        <title>A genomic perspective to assessing quality of mass-reared SIT flies used in Mediterranean fruit fly (Ceratitis capitata) eradication in California.</title>
        <authorList>
            <person name="Calla B."/>
            <person name="Hall B."/>
            <person name="Hou S."/>
            <person name="Geib S.M."/>
        </authorList>
    </citation>
    <scope>NUCLEOTIDE SEQUENCE</scope>
</reference>
<evidence type="ECO:0000256" key="4">
    <source>
        <dbReference type="ARBA" id="ARBA00022701"/>
    </source>
</evidence>
<keyword evidence="4 11" id="KW-0493">Microtubule</keyword>
<feature type="region of interest" description="Disordered" evidence="13">
    <location>
        <begin position="837"/>
        <end position="857"/>
    </location>
</feature>
<dbReference type="InterPro" id="IPR032384">
    <property type="entry name" value="Kif23_Arf-bd"/>
</dbReference>
<evidence type="ECO:0000259" key="14">
    <source>
        <dbReference type="PROSITE" id="PS50067"/>
    </source>
</evidence>
<dbReference type="AlphaFoldDB" id="W8BXE8"/>
<dbReference type="PANTHER" id="PTHR47970:SF29">
    <property type="entry name" value="KINESIN FAMILY MEMBER 20B"/>
    <property type="match status" value="1"/>
</dbReference>
<dbReference type="GO" id="GO:0007018">
    <property type="term" value="P:microtubule-based movement"/>
    <property type="evidence" value="ECO:0007669"/>
    <property type="project" value="InterPro"/>
</dbReference>
<dbReference type="FunFam" id="2.60.40.4330:FF:000002">
    <property type="entry name" value="Kinesin-like protein"/>
    <property type="match status" value="1"/>
</dbReference>
<comment type="similarity">
    <text evidence="10 11">Belongs to the TRAFAC class myosin-kinesin ATPase superfamily. Kinesin family.</text>
</comment>
<dbReference type="GO" id="GO:0005876">
    <property type="term" value="C:spindle microtubule"/>
    <property type="evidence" value="ECO:0007669"/>
    <property type="project" value="TreeGrafter"/>
</dbReference>
<feature type="domain" description="Kinesin motor" evidence="14">
    <location>
        <begin position="36"/>
        <end position="448"/>
    </location>
</feature>
<evidence type="ECO:0000256" key="7">
    <source>
        <dbReference type="ARBA" id="ARBA00023054"/>
    </source>
</evidence>
<dbReference type="InterPro" id="IPR019821">
    <property type="entry name" value="Kinesin_motor_CS"/>
</dbReference>
<dbReference type="OrthoDB" id="2403182at2759"/>
<evidence type="ECO:0000313" key="17">
    <source>
        <dbReference type="Proteomes" id="UP000606786"/>
    </source>
</evidence>
<gene>
    <name evidence="16" type="primary">KIF23</name>
    <name evidence="15" type="ORF">CCAP1982_LOCUS12708</name>
</gene>
<evidence type="ECO:0000313" key="16">
    <source>
        <dbReference type="EMBL" id="JAC06016.1"/>
    </source>
</evidence>
<evidence type="ECO:0000256" key="12">
    <source>
        <dbReference type="SAM" id="Coils"/>
    </source>
</evidence>
<accession>W8BXE8</accession>
<dbReference type="InterPro" id="IPR027417">
    <property type="entry name" value="P-loop_NTPase"/>
</dbReference>
<keyword evidence="9" id="KW-0206">Cytoskeleton</keyword>
<dbReference type="PROSITE" id="PS00411">
    <property type="entry name" value="KINESIN_MOTOR_1"/>
    <property type="match status" value="1"/>
</dbReference>
<evidence type="ECO:0000313" key="15">
    <source>
        <dbReference type="EMBL" id="CAD7004289.1"/>
    </source>
</evidence>
<dbReference type="GO" id="GO:0051231">
    <property type="term" value="P:spindle elongation"/>
    <property type="evidence" value="ECO:0007669"/>
    <property type="project" value="TreeGrafter"/>
</dbReference>
<dbReference type="InterPro" id="IPR038105">
    <property type="entry name" value="Kif23_Arf-bd_sf"/>
</dbReference>
<dbReference type="SMART" id="SM00129">
    <property type="entry name" value="KISc"/>
    <property type="match status" value="1"/>
</dbReference>
<dbReference type="GO" id="GO:0008017">
    <property type="term" value="F:microtubule binding"/>
    <property type="evidence" value="ECO:0007669"/>
    <property type="project" value="InterPro"/>
</dbReference>
<dbReference type="PANTHER" id="PTHR47970">
    <property type="entry name" value="KINESIN-LIKE PROTEIN KIF11"/>
    <property type="match status" value="1"/>
</dbReference>
<dbReference type="GO" id="GO:0005524">
    <property type="term" value="F:ATP binding"/>
    <property type="evidence" value="ECO:0007669"/>
    <property type="project" value="UniProtKB-UniRule"/>
</dbReference>
<feature type="binding site" evidence="10">
    <location>
        <begin position="123"/>
        <end position="130"/>
    </location>
    <ligand>
        <name>ATP</name>
        <dbReference type="ChEBI" id="CHEBI:30616"/>
    </ligand>
</feature>
<dbReference type="PRINTS" id="PR00380">
    <property type="entry name" value="KINESINHEAVY"/>
</dbReference>
<sequence>MKAIARTPLRPPKTPRCHTQYNDRKSDHDPNKPRDPVHVYCRVRPLQSDADLSSVRVKNSTTVVLTPPDQVIQHKQGAQREMQYIFRHVFEPHISQADVFGAVAQPLVENLIRGRNSLLFTYGVTGSGKTYTMTGDSRHRGIMPRCLDTLFKTISDYQAKKYIFKPDKLNGFEILSEADALLERQAEMNRRFAAGERGALRRKDSDPEIASQASCDVPPLHSIEEDNMFAVFVTYIEIYNNSVYDLLEEDAPQKALQSKIIRSDANHNMFVHGVTELEIKSVEEAIEAFQFGQKRKRMGHTVLNAESSRSHSVFNIRLVQAPTDCQGEHVVQDKRTIVVSQLSLVDLAGSERSSRTKNTGMRLREASSINNSLMTLRTCLEYLRENQQAPPNAAPKKIPYRDSKLTHMFKNYFDGEGQVSMIVCINPRAEDYDENTQVMKFAEMTQEVQIARATPIKPDLGLTPGRRKANKLFKIAVNNLNDLGHTEANKLDVDIGLVYSLGPGFPDYKIDSPQAQTAIQELMQYLMQRIEKRKVLCADLENRCDNFRAHLMQMERENLQLRTELASLKTVYKQERERMIAMENKLRVHEGSIDELNNKLGNRERQIDELTRKLRDQQNLLTQKEQEKEKQKKKFTSKLAVEVDKKDRELEIRLREQRDKMREKMRVRDEKLRLVSNIIQSEDLPAMVRRNSNDNILDDKMAISEPPSARRGESTQVNSARTELYATPRHVRGMAAANNRHRRSRSAGEKWIEHRAPNPVPLGTILQPYLKNRKSVTKLTDAKELTNHKNTKYCLVSQDADTDGDVETKLYKGNIIPTCGGGAQVVFDDVECLKQKSPVTSPNRKRPSNGGGGGGTLSGLGVATSSVAMSAAAFSGGTSAAQDLMSRCSVGIEGHNNKRTKV</sequence>
<dbReference type="GeneID" id="101448988"/>
<dbReference type="KEGG" id="ccat:101448988"/>
<dbReference type="InterPro" id="IPR036961">
    <property type="entry name" value="Kinesin_motor_dom_sf"/>
</dbReference>
<reference evidence="16" key="1">
    <citation type="submission" date="2013-07" db="EMBL/GenBank/DDBJ databases">
        <authorList>
            <person name="Geib S."/>
        </authorList>
    </citation>
    <scope>NUCLEOTIDE SEQUENCE</scope>
</reference>
<keyword evidence="3" id="KW-0597">Phosphoprotein</keyword>
<keyword evidence="5 10" id="KW-0547">Nucleotide-binding</keyword>
<dbReference type="Gene3D" id="3.40.850.10">
    <property type="entry name" value="Kinesin motor domain"/>
    <property type="match status" value="1"/>
</dbReference>
<evidence type="ECO:0000256" key="1">
    <source>
        <dbReference type="ARBA" id="ARBA00004186"/>
    </source>
</evidence>
<dbReference type="CDD" id="cd01368">
    <property type="entry name" value="KISc_KIF23_like"/>
    <property type="match status" value="1"/>
</dbReference>
<evidence type="ECO:0000256" key="3">
    <source>
        <dbReference type="ARBA" id="ARBA00022553"/>
    </source>
</evidence>
<evidence type="ECO:0000256" key="8">
    <source>
        <dbReference type="ARBA" id="ARBA00023175"/>
    </source>
</evidence>
<dbReference type="EMBL" id="GAMC01000540">
    <property type="protein sequence ID" value="JAC06016.1"/>
    <property type="molecule type" value="mRNA"/>
</dbReference>
<dbReference type="CTD" id="38515"/>
<dbReference type="InterPro" id="IPR001752">
    <property type="entry name" value="Kinesin_motor_dom"/>
</dbReference>
<dbReference type="EMBL" id="CAJHJT010000034">
    <property type="protein sequence ID" value="CAD7004289.1"/>
    <property type="molecule type" value="Genomic_DNA"/>
</dbReference>
<evidence type="ECO:0000256" key="10">
    <source>
        <dbReference type="PROSITE-ProRule" id="PRU00283"/>
    </source>
</evidence>
<comment type="subcellular location">
    <subcellularLocation>
        <location evidence="1">Cytoplasm</location>
        <location evidence="1">Cytoskeleton</location>
        <location evidence="1">Spindle</location>
    </subcellularLocation>
</comment>
<reference evidence="15" key="3">
    <citation type="submission" date="2020-11" db="EMBL/GenBank/DDBJ databases">
        <authorList>
            <person name="Whitehead M."/>
        </authorList>
    </citation>
    <scope>NUCLEOTIDE SEQUENCE</scope>
    <source>
        <strain evidence="15">EGII</strain>
    </source>
</reference>
<keyword evidence="7 12" id="KW-0175">Coiled coil</keyword>
<organism evidence="16">
    <name type="scientific">Ceratitis capitata</name>
    <name type="common">Mediterranean fruit fly</name>
    <name type="synonym">Tephritis capitata</name>
    <dbReference type="NCBI Taxonomy" id="7213"/>
    <lineage>
        <taxon>Eukaryota</taxon>
        <taxon>Metazoa</taxon>
        <taxon>Ecdysozoa</taxon>
        <taxon>Arthropoda</taxon>
        <taxon>Hexapoda</taxon>
        <taxon>Insecta</taxon>
        <taxon>Pterygota</taxon>
        <taxon>Neoptera</taxon>
        <taxon>Endopterygota</taxon>
        <taxon>Diptera</taxon>
        <taxon>Brachycera</taxon>
        <taxon>Muscomorpha</taxon>
        <taxon>Tephritoidea</taxon>
        <taxon>Tephritidae</taxon>
        <taxon>Ceratitis</taxon>
        <taxon>Ceratitis</taxon>
    </lineage>
</organism>
<evidence type="ECO:0000256" key="6">
    <source>
        <dbReference type="ARBA" id="ARBA00022840"/>
    </source>
</evidence>
<dbReference type="Proteomes" id="UP000606786">
    <property type="component" value="Unassembled WGS sequence"/>
</dbReference>
<dbReference type="Pfam" id="PF16540">
    <property type="entry name" value="MKLP1_Arf_bdg"/>
    <property type="match status" value="1"/>
</dbReference>
<feature type="compositionally biased region" description="Basic and acidic residues" evidence="13">
    <location>
        <begin position="21"/>
        <end position="36"/>
    </location>
</feature>
<keyword evidence="17" id="KW-1185">Reference proteome</keyword>
<keyword evidence="2" id="KW-0963">Cytoplasm</keyword>
<evidence type="ECO:0000256" key="5">
    <source>
        <dbReference type="ARBA" id="ARBA00022741"/>
    </source>
</evidence>
<dbReference type="Pfam" id="PF00225">
    <property type="entry name" value="Kinesin"/>
    <property type="match status" value="1"/>
</dbReference>
<dbReference type="InterPro" id="IPR047149">
    <property type="entry name" value="KIF11-like"/>
</dbReference>
<dbReference type="GO" id="GO:0090307">
    <property type="term" value="P:mitotic spindle assembly"/>
    <property type="evidence" value="ECO:0007669"/>
    <property type="project" value="TreeGrafter"/>
</dbReference>
<keyword evidence="6 10" id="KW-0067">ATP-binding</keyword>
<evidence type="ECO:0000256" key="2">
    <source>
        <dbReference type="ARBA" id="ARBA00022490"/>
    </source>
</evidence>
<evidence type="ECO:0000256" key="11">
    <source>
        <dbReference type="RuleBase" id="RU000394"/>
    </source>
</evidence>
<dbReference type="GO" id="GO:0008574">
    <property type="term" value="F:plus-end-directed microtubule motor activity"/>
    <property type="evidence" value="ECO:0007669"/>
    <property type="project" value="TreeGrafter"/>
</dbReference>
<protein>
    <recommendedName>
        <fullName evidence="11">Kinesin-like protein</fullName>
    </recommendedName>
</protein>
<dbReference type="PROSITE" id="PS50067">
    <property type="entry name" value="KINESIN_MOTOR_2"/>
    <property type="match status" value="1"/>
</dbReference>
<keyword evidence="8 10" id="KW-0505">Motor protein</keyword>
<feature type="region of interest" description="Disordered" evidence="13">
    <location>
        <begin position="1"/>
        <end position="36"/>
    </location>
</feature>
<evidence type="ECO:0000256" key="9">
    <source>
        <dbReference type="ARBA" id="ARBA00023212"/>
    </source>
</evidence>
<evidence type="ECO:0000256" key="13">
    <source>
        <dbReference type="SAM" id="MobiDB-lite"/>
    </source>
</evidence>
<dbReference type="Gene3D" id="2.60.40.4330">
    <property type="entry name" value="Kinesin-like protein Kif23, Arf6-interacting domain"/>
    <property type="match status" value="1"/>
</dbReference>
<dbReference type="GO" id="GO:0072686">
    <property type="term" value="C:mitotic spindle"/>
    <property type="evidence" value="ECO:0007669"/>
    <property type="project" value="TreeGrafter"/>
</dbReference>
<feature type="coiled-coil region" evidence="12">
    <location>
        <begin position="537"/>
        <end position="634"/>
    </location>
</feature>
<proteinExistence type="evidence at transcript level"/>
<name>W8BXE8_CERCA</name>